<evidence type="ECO:0000256" key="2">
    <source>
        <dbReference type="ARBA" id="ARBA00022517"/>
    </source>
</evidence>
<dbReference type="InterPro" id="IPR012920">
    <property type="entry name" value="rRNA_MeTfrase_SPB1-like_C"/>
</dbReference>
<evidence type="ECO:0000313" key="14">
    <source>
        <dbReference type="Proteomes" id="UP000009168"/>
    </source>
</evidence>
<feature type="region of interest" description="Disordered" evidence="9">
    <location>
        <begin position="529"/>
        <end position="574"/>
    </location>
</feature>
<feature type="compositionally biased region" description="Basic and acidic residues" evidence="9">
    <location>
        <begin position="688"/>
        <end position="700"/>
    </location>
</feature>
<comment type="function">
    <text evidence="8">Probable methyltransferase involved in the maturation of rRNA and in the biogenesis of ribosomal subunits.</text>
</comment>
<comment type="subcellular location">
    <subcellularLocation>
        <location evidence="1 8">Nucleus</location>
        <location evidence="1 8">Nucleolus</location>
    </subcellularLocation>
</comment>
<dbReference type="InterPro" id="IPR029063">
    <property type="entry name" value="SAM-dependent_MTases_sf"/>
</dbReference>
<dbReference type="InParanoid" id="Q23MN4"/>
<dbReference type="GO" id="GO:0008650">
    <property type="term" value="F:rRNA (uridine-2'-O-)-methyltransferase activity"/>
    <property type="evidence" value="ECO:0007669"/>
    <property type="project" value="TreeGrafter"/>
</dbReference>
<feature type="binding site" evidence="8">
    <location>
        <position position="117"/>
    </location>
    <ligand>
        <name>S-adenosyl-L-methionine</name>
        <dbReference type="ChEBI" id="CHEBI:59789"/>
    </ligand>
</feature>
<evidence type="ECO:0000256" key="4">
    <source>
        <dbReference type="ARBA" id="ARBA00022603"/>
    </source>
</evidence>
<dbReference type="SUPFAM" id="SSF53335">
    <property type="entry name" value="S-adenosyl-L-methionine-dependent methyltransferases"/>
    <property type="match status" value="1"/>
</dbReference>
<dbReference type="GO" id="GO:0005730">
    <property type="term" value="C:nucleolus"/>
    <property type="evidence" value="ECO:0007669"/>
    <property type="project" value="UniProtKB-SubCell"/>
</dbReference>
<keyword evidence="8" id="KW-0175">Coiled coil</keyword>
<feature type="binding site" evidence="8">
    <location>
        <position position="76"/>
    </location>
    <ligand>
        <name>S-adenosyl-L-methionine</name>
        <dbReference type="ChEBI" id="CHEBI:59789"/>
    </ligand>
</feature>
<evidence type="ECO:0000259" key="12">
    <source>
        <dbReference type="Pfam" id="PF11861"/>
    </source>
</evidence>
<dbReference type="GO" id="GO:0000463">
    <property type="term" value="P:maturation of LSU-rRNA from tricistronic rRNA transcript (SSU-rRNA, 5.8S rRNA, LSU-rRNA)"/>
    <property type="evidence" value="ECO:0007669"/>
    <property type="project" value="TreeGrafter"/>
</dbReference>
<dbReference type="InterPro" id="IPR024576">
    <property type="entry name" value="rRNA_MeTfrase_Spb1_DUF3381"/>
</dbReference>
<dbReference type="GO" id="GO:0000466">
    <property type="term" value="P:maturation of 5.8S rRNA from tricistronic rRNA transcript (SSU-rRNA, 5.8S rRNA, LSU-rRNA)"/>
    <property type="evidence" value="ECO:0007669"/>
    <property type="project" value="TreeGrafter"/>
</dbReference>
<dbReference type="FunFam" id="3.40.50.150:FF:000004">
    <property type="entry name" value="AdoMet-dependent rRNA methyltransferase SPB1"/>
    <property type="match status" value="1"/>
</dbReference>
<protein>
    <recommendedName>
        <fullName evidence="8">Putative rRNA methyltransferase</fullName>
        <ecNumber evidence="8">2.1.1.-</ecNumber>
    </recommendedName>
    <alternativeName>
        <fullName evidence="8">2'-O-ribose RNA methyltransferase SPB1 homolog</fullName>
    </alternativeName>
</protein>
<keyword evidence="4 8" id="KW-0489">Methyltransferase</keyword>
<feature type="domain" description="Ribosomal RNA methyltransferase SPB1-like C-terminal" evidence="11">
    <location>
        <begin position="719"/>
        <end position="926"/>
    </location>
</feature>
<dbReference type="RefSeq" id="XP_001018053.1">
    <property type="nucleotide sequence ID" value="XM_001018053.1"/>
</dbReference>
<proteinExistence type="inferred from homology"/>
<feature type="compositionally biased region" description="Basic and acidic residues" evidence="9">
    <location>
        <begin position="542"/>
        <end position="552"/>
    </location>
</feature>
<keyword evidence="5 8" id="KW-0808">Transferase</keyword>
<sequence length="947" mass="110859">MPRKEKKGKTRKDVHYYMAKEYGYRSRACFKLIQINKKYGFLEKANAVIDLCAAPGGWLQVAAKFCPVTCTKIGLDLVPIKPIPGVKTYVQDITAPVTYQLLKRELKGGKADVVLNDGAPNVGANWQKDAFNQIELTLAALKLAVNFLRRGGTFVTKVFRSKDYNALIWVCNKFFRKIEANKPKASRFTSAEIFIVCTDFIDPDFIDDKLFDAKYIFKDTEDDYYTQQVEHEVNSIDKIMAKRRKRVGYGDDVKQTVFQPITFEEFVNIDNPFAVFLTHNSISFPKDQLEKYIPMTDPPKDWEIICEDILVIGKREIAQLIKWRNKILHIQRKNKEQEKKNKLKAITDGDQQGDEKQDQEQSSEMDVEENEEDWEDEKGNSEEEEDDDEEEEDDDEEEDEEEEDVDEDVEEGDDEKEDDEEEEQENKEDVDEQLAKEIREDQKKQLKKQRKQKEKLLKGIAKKAIGVEFANDIVDEELYNMNQHKEVMNMEYVEMSDEDNKTKEKIPNKISFKNSKELEQNLEAMYEQKQLRQQISKKKKANKDEAQMDDSKIQVQSLNENKFKNPHLKENEEMLESGIKRRKWFDKGVFNDDFSDDSSMQSEDAGELDVPDDSEIDNDSLYDEEDKSKNKGFINPLKKSHLSSRQNGDDDDDEEFNFGSEDEQDDDQNNGYIDMYDDTIYIGKRPKSAHDDIDPNEKVPGELSDDDAYIIQVPKSDMEKRRRAMKRAEKKKLKKEENPQVKDDGFEIVPKQEDYDIDNLAETLALAKKMQRKRAREDIIDSTYSRYAFEDQDNLPTWFIEDEKQHNFKHLPITKEEIQAEKERLMAINRRAPKKIIEAKIRNYKRMEKKMKKAKNKANQIMETEGISEQMKIKQVKSLYAKEKRGLKQEKKYIVGKKGTAPGKNSRFVKHVDNRLKKDRKALSRLYTNKGSRKRQVKRHKGKKQKS</sequence>
<accession>Q23MN4</accession>
<feature type="compositionally biased region" description="Acidic residues" evidence="9">
    <location>
        <begin position="604"/>
        <end position="625"/>
    </location>
</feature>
<feature type="compositionally biased region" description="Basic and acidic residues" evidence="9">
    <location>
        <begin position="561"/>
        <end position="572"/>
    </location>
</feature>
<comment type="similarity">
    <text evidence="8">Belongs to the class I-like SAM-binding methyltransferase superfamily. RNA methyltransferase RlmE family. SPB1 subfamily.</text>
</comment>
<dbReference type="EMBL" id="GG662658">
    <property type="protein sequence ID" value="EAR97808.1"/>
    <property type="molecule type" value="Genomic_DNA"/>
</dbReference>
<dbReference type="PANTHER" id="PTHR10920">
    <property type="entry name" value="RIBOSOMAL RNA METHYLTRANSFERASE"/>
    <property type="match status" value="1"/>
</dbReference>
<dbReference type="InterPro" id="IPR015507">
    <property type="entry name" value="rRNA-MeTfrase_E"/>
</dbReference>
<evidence type="ECO:0000256" key="6">
    <source>
        <dbReference type="ARBA" id="ARBA00022691"/>
    </source>
</evidence>
<dbReference type="HOGENOM" id="CLU_009422_8_1_1"/>
<evidence type="ECO:0000256" key="3">
    <source>
        <dbReference type="ARBA" id="ARBA00022552"/>
    </source>
</evidence>
<feature type="binding site" evidence="8">
    <location>
        <position position="92"/>
    </location>
    <ligand>
        <name>S-adenosyl-L-methionine</name>
        <dbReference type="ChEBI" id="CHEBI:59789"/>
    </ligand>
</feature>
<feature type="compositionally biased region" description="Acidic residues" evidence="9">
    <location>
        <begin position="649"/>
        <end position="668"/>
    </location>
</feature>
<dbReference type="GeneID" id="7841917"/>
<evidence type="ECO:0000256" key="7">
    <source>
        <dbReference type="ARBA" id="ARBA00023242"/>
    </source>
</evidence>
<evidence type="ECO:0000313" key="13">
    <source>
        <dbReference type="EMBL" id="EAR97808.1"/>
    </source>
</evidence>
<feature type="domain" description="DUF3381" evidence="12">
    <location>
        <begin position="241"/>
        <end position="455"/>
    </location>
</feature>
<feature type="binding site" evidence="8">
    <location>
        <position position="58"/>
    </location>
    <ligand>
        <name>S-adenosyl-L-methionine</name>
        <dbReference type="ChEBI" id="CHEBI:59789"/>
    </ligand>
</feature>
<name>Q23MN4_TETTS</name>
<feature type="region of interest" description="Disordered" evidence="9">
    <location>
        <begin position="592"/>
        <end position="738"/>
    </location>
</feature>
<dbReference type="FunCoup" id="Q23MN4">
    <property type="interactions" value="415"/>
</dbReference>
<comment type="catalytic activity">
    <reaction evidence="8">
        <text>a ribonucleotide in rRNA + S-adenosyl-L-methionine = a 2'-O-methylribonucleotide in rRNA + S-adenosyl-L-homocysteine + H(+)</text>
        <dbReference type="Rhea" id="RHEA:48628"/>
        <dbReference type="Rhea" id="RHEA-COMP:12164"/>
        <dbReference type="Rhea" id="RHEA-COMP:12165"/>
        <dbReference type="ChEBI" id="CHEBI:15378"/>
        <dbReference type="ChEBI" id="CHEBI:57856"/>
        <dbReference type="ChEBI" id="CHEBI:59789"/>
        <dbReference type="ChEBI" id="CHEBI:90675"/>
        <dbReference type="ChEBI" id="CHEBI:90676"/>
    </reaction>
</comment>
<feature type="binding site" evidence="8">
    <location>
        <position position="56"/>
    </location>
    <ligand>
        <name>S-adenosyl-L-methionine</name>
        <dbReference type="ChEBI" id="CHEBI:59789"/>
    </ligand>
</feature>
<dbReference type="Gene3D" id="3.40.50.150">
    <property type="entry name" value="Vaccinia Virus protein VP39"/>
    <property type="match status" value="1"/>
</dbReference>
<dbReference type="Pfam" id="PF11861">
    <property type="entry name" value="DUF3381"/>
    <property type="match status" value="1"/>
</dbReference>
<feature type="coiled-coil region" evidence="8">
    <location>
        <begin position="837"/>
        <end position="864"/>
    </location>
</feature>
<dbReference type="GO" id="GO:0030687">
    <property type="term" value="C:preribosome, large subunit precursor"/>
    <property type="evidence" value="ECO:0007669"/>
    <property type="project" value="TreeGrafter"/>
</dbReference>
<dbReference type="HAMAP" id="MF_03163">
    <property type="entry name" value="RNA_methyltr_E_SPB1"/>
    <property type="match status" value="1"/>
</dbReference>
<dbReference type="EC" id="2.1.1.-" evidence="8"/>
<feature type="compositionally biased region" description="Basic residues" evidence="9">
    <location>
        <begin position="721"/>
        <end position="733"/>
    </location>
</feature>
<feature type="compositionally biased region" description="Basic residues" evidence="9">
    <location>
        <begin position="931"/>
        <end position="947"/>
    </location>
</feature>
<feature type="region of interest" description="Disordered" evidence="9">
    <location>
        <begin position="895"/>
        <end position="947"/>
    </location>
</feature>
<evidence type="ECO:0000256" key="8">
    <source>
        <dbReference type="HAMAP-Rule" id="MF_03163"/>
    </source>
</evidence>
<feature type="domain" description="Ribosomal RNA methyltransferase FtsJ" evidence="10">
    <location>
        <begin position="24"/>
        <end position="200"/>
    </location>
</feature>
<evidence type="ECO:0000259" key="10">
    <source>
        <dbReference type="Pfam" id="PF01728"/>
    </source>
</evidence>
<evidence type="ECO:0000256" key="1">
    <source>
        <dbReference type="ARBA" id="ARBA00004604"/>
    </source>
</evidence>
<keyword evidence="2 8" id="KW-0690">Ribosome biogenesis</keyword>
<keyword evidence="3 8" id="KW-0698">rRNA processing</keyword>
<gene>
    <name evidence="13" type="ORF">TTHERM_00954300</name>
</gene>
<dbReference type="InterPro" id="IPR028589">
    <property type="entry name" value="SPB1-like"/>
</dbReference>
<organism evidence="13 14">
    <name type="scientific">Tetrahymena thermophila (strain SB210)</name>
    <dbReference type="NCBI Taxonomy" id="312017"/>
    <lineage>
        <taxon>Eukaryota</taxon>
        <taxon>Sar</taxon>
        <taxon>Alveolata</taxon>
        <taxon>Ciliophora</taxon>
        <taxon>Intramacronucleata</taxon>
        <taxon>Oligohymenophorea</taxon>
        <taxon>Hymenostomatida</taxon>
        <taxon>Tetrahymenina</taxon>
        <taxon>Tetrahymenidae</taxon>
        <taxon>Tetrahymena</taxon>
    </lineage>
</organism>
<dbReference type="Proteomes" id="UP000009168">
    <property type="component" value="Unassembled WGS sequence"/>
</dbReference>
<dbReference type="KEGG" id="tet:TTHERM_00954300"/>
<keyword evidence="7 8" id="KW-0539">Nucleus</keyword>
<reference evidence="14" key="1">
    <citation type="journal article" date="2006" name="PLoS Biol.">
        <title>Macronuclear genome sequence of the ciliate Tetrahymena thermophila, a model eukaryote.</title>
        <authorList>
            <person name="Eisen J.A."/>
            <person name="Coyne R.S."/>
            <person name="Wu M."/>
            <person name="Wu D."/>
            <person name="Thiagarajan M."/>
            <person name="Wortman J.R."/>
            <person name="Badger J.H."/>
            <person name="Ren Q."/>
            <person name="Amedeo P."/>
            <person name="Jones K.M."/>
            <person name="Tallon L.J."/>
            <person name="Delcher A.L."/>
            <person name="Salzberg S.L."/>
            <person name="Silva J.C."/>
            <person name="Haas B.J."/>
            <person name="Majoros W.H."/>
            <person name="Farzad M."/>
            <person name="Carlton J.M."/>
            <person name="Smith R.K. Jr."/>
            <person name="Garg J."/>
            <person name="Pearlman R.E."/>
            <person name="Karrer K.M."/>
            <person name="Sun L."/>
            <person name="Manning G."/>
            <person name="Elde N.C."/>
            <person name="Turkewitz A.P."/>
            <person name="Asai D.J."/>
            <person name="Wilkes D.E."/>
            <person name="Wang Y."/>
            <person name="Cai H."/>
            <person name="Collins K."/>
            <person name="Stewart B.A."/>
            <person name="Lee S.R."/>
            <person name="Wilamowska K."/>
            <person name="Weinberg Z."/>
            <person name="Ruzzo W.L."/>
            <person name="Wloga D."/>
            <person name="Gaertig J."/>
            <person name="Frankel J."/>
            <person name="Tsao C.-C."/>
            <person name="Gorovsky M.A."/>
            <person name="Keeling P.J."/>
            <person name="Waller R.F."/>
            <person name="Patron N.J."/>
            <person name="Cherry J.M."/>
            <person name="Stover N.A."/>
            <person name="Krieger C.J."/>
            <person name="del Toro C."/>
            <person name="Ryder H.F."/>
            <person name="Williamson S.C."/>
            <person name="Barbeau R.A."/>
            <person name="Hamilton E.P."/>
            <person name="Orias E."/>
        </authorList>
    </citation>
    <scope>NUCLEOTIDE SEQUENCE [LARGE SCALE GENOMIC DNA]</scope>
    <source>
        <strain evidence="14">SB210</strain>
    </source>
</reference>
<evidence type="ECO:0000256" key="9">
    <source>
        <dbReference type="SAM" id="MobiDB-lite"/>
    </source>
</evidence>
<dbReference type="STRING" id="312017.Q23MN4"/>
<evidence type="ECO:0000259" key="11">
    <source>
        <dbReference type="Pfam" id="PF07780"/>
    </source>
</evidence>
<evidence type="ECO:0000256" key="5">
    <source>
        <dbReference type="ARBA" id="ARBA00022679"/>
    </source>
</evidence>
<feature type="region of interest" description="Disordered" evidence="9">
    <location>
        <begin position="338"/>
        <end position="450"/>
    </location>
</feature>
<feature type="active site" description="Proton acceptor" evidence="8">
    <location>
        <position position="157"/>
    </location>
</feature>
<dbReference type="AlphaFoldDB" id="Q23MN4"/>
<dbReference type="InterPro" id="IPR002877">
    <property type="entry name" value="RNA_MeTrfase_FtsJ_dom"/>
</dbReference>
<dbReference type="Pfam" id="PF07780">
    <property type="entry name" value="Spb1_C"/>
    <property type="match status" value="1"/>
</dbReference>
<feature type="compositionally biased region" description="Acidic residues" evidence="9">
    <location>
        <begin position="361"/>
        <end position="432"/>
    </location>
</feature>
<feature type="compositionally biased region" description="Basic and acidic residues" evidence="9">
    <location>
        <begin position="433"/>
        <end position="444"/>
    </location>
</feature>
<dbReference type="PANTHER" id="PTHR10920:SF13">
    <property type="entry name" value="PRE-RRNA 2'-O-RIBOSE RNA METHYLTRANSFERASE FTSJ3"/>
    <property type="match status" value="1"/>
</dbReference>
<keyword evidence="6 8" id="KW-0949">S-adenosyl-L-methionine</keyword>
<dbReference type="GO" id="GO:0016435">
    <property type="term" value="F:rRNA (guanine) methyltransferase activity"/>
    <property type="evidence" value="ECO:0007669"/>
    <property type="project" value="TreeGrafter"/>
</dbReference>
<dbReference type="OMA" id="QRKDKYY"/>
<dbReference type="Pfam" id="PF01728">
    <property type="entry name" value="FtsJ"/>
    <property type="match status" value="1"/>
</dbReference>
<dbReference type="eggNOG" id="KOG1098">
    <property type="taxonomic scope" value="Eukaryota"/>
</dbReference>
<keyword evidence="14" id="KW-1185">Reference proteome</keyword>
<dbReference type="OrthoDB" id="1287559at2759"/>
<dbReference type="HAMAP" id="MF_01547">
    <property type="entry name" value="RNA_methyltr_E"/>
    <property type="match status" value="1"/>
</dbReference>
<dbReference type="InterPro" id="IPR050082">
    <property type="entry name" value="RNA_methyltr_RlmE"/>
</dbReference>